<dbReference type="PANTHER" id="PTHR36920:SF1">
    <property type="entry name" value="OUTER MEMBRANE PROTEIN W"/>
    <property type="match status" value="1"/>
</dbReference>
<evidence type="ECO:0000313" key="2">
    <source>
        <dbReference type="EMBL" id="QIO10032.1"/>
    </source>
</evidence>
<protein>
    <submittedName>
        <fullName evidence="2">Outer membrane beta-barrel protein</fullName>
    </submittedName>
</protein>
<dbReference type="RefSeq" id="WP_166326969.1">
    <property type="nucleotide sequence ID" value="NZ_CP049916.1"/>
</dbReference>
<dbReference type="GO" id="GO:0019867">
    <property type="term" value="C:outer membrane"/>
    <property type="evidence" value="ECO:0007669"/>
    <property type="project" value="InterPro"/>
</dbReference>
<evidence type="ECO:0000313" key="3">
    <source>
        <dbReference type="Proteomes" id="UP000501939"/>
    </source>
</evidence>
<sequence length="200" mass="21872">MLKQISLVVLLGMSASAMAGHWQAKVGASVVAPTSDSKVAGGALTVEADNEWAFTPAVEYFFNDHISTELLLATPINHDVLVEGKSAASLKHLPPTWTVKYNFKNKTDFTPYAGIGLIAFLPWDESTHGILKGTKLKVQEDIGFAGQVGVSYQPKAWNNWGAYVDVRYAQLDPKVDSSLVDKFDLDIDPLVYSFGLSYKF</sequence>
<name>A0A6G8S7E2_9GAMM</name>
<evidence type="ECO:0000256" key="1">
    <source>
        <dbReference type="SAM" id="SignalP"/>
    </source>
</evidence>
<dbReference type="PANTHER" id="PTHR36920">
    <property type="match status" value="1"/>
</dbReference>
<dbReference type="Gene3D" id="2.40.160.20">
    <property type="match status" value="1"/>
</dbReference>
<dbReference type="Pfam" id="PF03922">
    <property type="entry name" value="OmpW"/>
    <property type="match status" value="1"/>
</dbReference>
<dbReference type="KEGG" id="alj:G8D99_14125"/>
<dbReference type="EMBL" id="CP049916">
    <property type="protein sequence ID" value="QIO10032.1"/>
    <property type="molecule type" value="Genomic_DNA"/>
</dbReference>
<feature type="chain" id="PRO_5026326948" evidence="1">
    <location>
        <begin position="20"/>
        <end position="200"/>
    </location>
</feature>
<keyword evidence="3" id="KW-1185">Reference proteome</keyword>
<gene>
    <name evidence="2" type="ORF">G8D99_14125</name>
</gene>
<feature type="signal peptide" evidence="1">
    <location>
        <begin position="1"/>
        <end position="19"/>
    </location>
</feature>
<accession>A0A6G8S7E2</accession>
<dbReference type="AlphaFoldDB" id="A0A6G8S7E2"/>
<dbReference type="InterPro" id="IPR011250">
    <property type="entry name" value="OMP/PagP_B-barrel"/>
</dbReference>
<proteinExistence type="predicted"/>
<dbReference type="SUPFAM" id="SSF56925">
    <property type="entry name" value="OMPA-like"/>
    <property type="match status" value="1"/>
</dbReference>
<dbReference type="GO" id="GO:0055085">
    <property type="term" value="P:transmembrane transport"/>
    <property type="evidence" value="ECO:0007669"/>
    <property type="project" value="TreeGrafter"/>
</dbReference>
<reference evidence="2 3" key="1">
    <citation type="submission" date="2020-03" db="EMBL/GenBank/DDBJ databases">
        <authorList>
            <person name="Zhu W."/>
        </authorList>
    </citation>
    <scope>NUCLEOTIDE SEQUENCE [LARGE SCALE GENOMIC DNA]</scope>
    <source>
        <strain evidence="2 3">185</strain>
    </source>
</reference>
<keyword evidence="1" id="KW-0732">Signal</keyword>
<dbReference type="Proteomes" id="UP000501939">
    <property type="component" value="Chromosome"/>
</dbReference>
<dbReference type="InterPro" id="IPR005618">
    <property type="entry name" value="OMPW"/>
</dbReference>
<organism evidence="2 3">
    <name type="scientific">Acinetobacter lanii</name>
    <dbReference type="NCBI Taxonomy" id="2715163"/>
    <lineage>
        <taxon>Bacteria</taxon>
        <taxon>Pseudomonadati</taxon>
        <taxon>Pseudomonadota</taxon>
        <taxon>Gammaproteobacteria</taxon>
        <taxon>Moraxellales</taxon>
        <taxon>Moraxellaceae</taxon>
        <taxon>Acinetobacter</taxon>
    </lineage>
</organism>